<dbReference type="OrthoDB" id="8094360at2"/>
<protein>
    <recommendedName>
        <fullName evidence="1">DUF6894 domain-containing protein</fullName>
    </recommendedName>
</protein>
<evidence type="ECO:0000313" key="2">
    <source>
        <dbReference type="EMBL" id="AZN71350.1"/>
    </source>
</evidence>
<evidence type="ECO:0000313" key="3">
    <source>
        <dbReference type="Proteomes" id="UP000268192"/>
    </source>
</evidence>
<evidence type="ECO:0000259" key="1">
    <source>
        <dbReference type="Pfam" id="PF21834"/>
    </source>
</evidence>
<proteinExistence type="predicted"/>
<dbReference type="EMBL" id="CP032509">
    <property type="protein sequence ID" value="AZN71350.1"/>
    <property type="molecule type" value="Genomic_DNA"/>
</dbReference>
<organism evidence="2 3">
    <name type="scientific">Georhizobium profundi</name>
    <dbReference type="NCBI Taxonomy" id="2341112"/>
    <lineage>
        <taxon>Bacteria</taxon>
        <taxon>Pseudomonadati</taxon>
        <taxon>Pseudomonadota</taxon>
        <taxon>Alphaproteobacteria</taxon>
        <taxon>Hyphomicrobiales</taxon>
        <taxon>Rhizobiaceae</taxon>
        <taxon>Georhizobium</taxon>
    </lineage>
</organism>
<gene>
    <name evidence="2" type="ORF">D5400_08785</name>
</gene>
<name>A0A3Q8XPP3_9HYPH</name>
<dbReference type="AlphaFoldDB" id="A0A3Q8XPP3"/>
<sequence>MARYFFDVVDGTRIAKDDQGLQMVDLQGARAAAMNTVGQITREILPDGSRRHVVVKVRDEEGSYVYECTVDSQGADCRAFDDESVP</sequence>
<dbReference type="InterPro" id="IPR054189">
    <property type="entry name" value="DUF6894"/>
</dbReference>
<dbReference type="RefSeq" id="WP_126009597.1">
    <property type="nucleotide sequence ID" value="NZ_CP032509.1"/>
</dbReference>
<dbReference type="Pfam" id="PF21834">
    <property type="entry name" value="DUF6894"/>
    <property type="match status" value="1"/>
</dbReference>
<feature type="domain" description="DUF6894" evidence="1">
    <location>
        <begin position="3"/>
        <end position="70"/>
    </location>
</feature>
<reference evidence="2 3" key="1">
    <citation type="submission" date="2018-09" db="EMBL/GenBank/DDBJ databases">
        <title>Marinorhizobium profundi gen. nov., sp. nov., isolated from a deep-sea sediment sample from the New Britain Trench and proposal of Marinorhizobiaceae fam. nov. in the order Rhizobiales of the class Alphaproteobacteria.</title>
        <authorList>
            <person name="Cao J."/>
        </authorList>
    </citation>
    <scope>NUCLEOTIDE SEQUENCE [LARGE SCALE GENOMIC DNA]</scope>
    <source>
        <strain evidence="2 3">WS11</strain>
    </source>
</reference>
<keyword evidence="3" id="KW-1185">Reference proteome</keyword>
<dbReference type="Proteomes" id="UP000268192">
    <property type="component" value="Chromosome"/>
</dbReference>
<accession>A0A3Q8XPP3</accession>
<dbReference type="KEGG" id="abaw:D5400_08785"/>